<dbReference type="RefSeq" id="WP_005534562.1">
    <property type="nucleotide sequence ID" value="NZ_BAABDY010000003.1"/>
</dbReference>
<name>A0ABU2EYA8_HALAR</name>
<dbReference type="SUPFAM" id="SSF46785">
    <property type="entry name" value="Winged helix' DNA-binding domain"/>
    <property type="match status" value="1"/>
</dbReference>
<dbReference type="Pfam" id="PF08461">
    <property type="entry name" value="WHD_RNase_R"/>
    <property type="match status" value="1"/>
</dbReference>
<protein>
    <submittedName>
        <fullName evidence="2">ArsR family transcriptional regulator</fullName>
    </submittedName>
</protein>
<gene>
    <name evidence="2" type="ORF">NC662_05945</name>
</gene>
<evidence type="ECO:0000313" key="3">
    <source>
        <dbReference type="Proteomes" id="UP001248536"/>
    </source>
</evidence>
<accession>A0ABU2EYA8</accession>
<dbReference type="InterPro" id="IPR013668">
    <property type="entry name" value="RNase_R_HTH_12"/>
</dbReference>
<dbReference type="Gene3D" id="1.10.10.10">
    <property type="entry name" value="Winged helix-like DNA-binding domain superfamily/Winged helix DNA-binding domain"/>
    <property type="match status" value="1"/>
</dbReference>
<dbReference type="InterPro" id="IPR036390">
    <property type="entry name" value="WH_DNA-bd_sf"/>
</dbReference>
<proteinExistence type="predicted"/>
<dbReference type="EMBL" id="JAMQCP010000001">
    <property type="protein sequence ID" value="MDS0253262.1"/>
    <property type="molecule type" value="Genomic_DNA"/>
</dbReference>
<comment type="caution">
    <text evidence="2">The sequence shown here is derived from an EMBL/GenBank/DDBJ whole genome shotgun (WGS) entry which is preliminary data.</text>
</comment>
<organism evidence="2 3">
    <name type="scientific">Haloarcula argentinensis</name>
    <dbReference type="NCBI Taxonomy" id="43776"/>
    <lineage>
        <taxon>Archaea</taxon>
        <taxon>Methanobacteriati</taxon>
        <taxon>Methanobacteriota</taxon>
        <taxon>Stenosarchaea group</taxon>
        <taxon>Halobacteria</taxon>
        <taxon>Halobacteriales</taxon>
        <taxon>Haloarculaceae</taxon>
        <taxon>Haloarcula</taxon>
    </lineage>
</organism>
<dbReference type="Proteomes" id="UP001248536">
    <property type="component" value="Unassembled WGS sequence"/>
</dbReference>
<evidence type="ECO:0000259" key="1">
    <source>
        <dbReference type="Pfam" id="PF08461"/>
    </source>
</evidence>
<evidence type="ECO:0000313" key="2">
    <source>
        <dbReference type="EMBL" id="MDS0253262.1"/>
    </source>
</evidence>
<feature type="domain" description="Ribonuclease R winged-helix" evidence="1">
    <location>
        <begin position="32"/>
        <end position="97"/>
    </location>
</feature>
<keyword evidence="3" id="KW-1185">Reference proteome</keyword>
<reference evidence="2 3" key="1">
    <citation type="submission" date="2022-06" db="EMBL/GenBank/DDBJ databases">
        <title>Haloarcula sp. a new haloarchaeum isolate from saline soil.</title>
        <authorList>
            <person name="Strakova D."/>
            <person name="Galisteo C."/>
            <person name="Sanchez-Porro C."/>
            <person name="Ventosa A."/>
        </authorList>
    </citation>
    <scope>NUCLEOTIDE SEQUENCE [LARGE SCALE GENOMIC DNA]</scope>
    <source>
        <strain evidence="2 3">JCM 15760</strain>
    </source>
</reference>
<dbReference type="InterPro" id="IPR036388">
    <property type="entry name" value="WH-like_DNA-bd_sf"/>
</dbReference>
<sequence length="109" mass="12696">MTVIEDGFRWLFAYEPMRRDRAEWMTGSDDRILEFLSESGAGHNLRGIQNNFEERGESLSYATLKRRIPKLEDAGLVYVIEGEGQYYAITEKGEEYLRGETDLREEPEP</sequence>